<dbReference type="Gene3D" id="2.40.30.10">
    <property type="entry name" value="Translation factors"/>
    <property type="match status" value="1"/>
</dbReference>
<dbReference type="EMBL" id="UYYA01003947">
    <property type="protein sequence ID" value="VDM58031.1"/>
    <property type="molecule type" value="Genomic_DNA"/>
</dbReference>
<dbReference type="AlphaFoldDB" id="A0A0R3PN59"/>
<keyword evidence="2" id="KW-1185">Reference proteome</keyword>
<dbReference type="OrthoDB" id="2067at2759"/>
<organism evidence="3">
    <name type="scientific">Angiostrongylus costaricensis</name>
    <name type="common">Nematode worm</name>
    <dbReference type="NCBI Taxonomy" id="334426"/>
    <lineage>
        <taxon>Eukaryota</taxon>
        <taxon>Metazoa</taxon>
        <taxon>Ecdysozoa</taxon>
        <taxon>Nematoda</taxon>
        <taxon>Chromadorea</taxon>
        <taxon>Rhabditida</taxon>
        <taxon>Rhabditina</taxon>
        <taxon>Rhabditomorpha</taxon>
        <taxon>Strongyloidea</taxon>
        <taxon>Metastrongylidae</taxon>
        <taxon>Angiostrongylus</taxon>
    </lineage>
</organism>
<reference evidence="3" key="1">
    <citation type="submission" date="2017-02" db="UniProtKB">
        <authorList>
            <consortium name="WormBaseParasite"/>
        </authorList>
    </citation>
    <scope>IDENTIFICATION</scope>
</reference>
<dbReference type="WBParaSite" id="ACOC_0000644501-mRNA-1">
    <property type="protein sequence ID" value="ACOC_0000644501-mRNA-1"/>
    <property type="gene ID" value="ACOC_0000644501"/>
</dbReference>
<dbReference type="InterPro" id="IPR009000">
    <property type="entry name" value="Transl_B-barrel_sf"/>
</dbReference>
<evidence type="ECO:0000313" key="1">
    <source>
        <dbReference type="EMBL" id="VDM58031.1"/>
    </source>
</evidence>
<dbReference type="SUPFAM" id="SSF50447">
    <property type="entry name" value="Translation proteins"/>
    <property type="match status" value="1"/>
</dbReference>
<gene>
    <name evidence="1" type="ORF">ACOC_LOCUS6446</name>
</gene>
<evidence type="ECO:0000313" key="3">
    <source>
        <dbReference type="WBParaSite" id="ACOC_0000644501-mRNA-1"/>
    </source>
</evidence>
<evidence type="ECO:0000313" key="2">
    <source>
        <dbReference type="Proteomes" id="UP000267027"/>
    </source>
</evidence>
<sequence length="72" mass="7887">MDGNCYIRLAKVPIFRLVVAVDHCFPLTGKGTVMTGTVIDGTVRNPQVFSFTFFVFETQIQKAMGCTIAARG</sequence>
<accession>A0A0R3PN59</accession>
<protein>
    <submittedName>
        <fullName evidence="3">DNA-directed RNA polymerase II subunit RPB7</fullName>
    </submittedName>
</protein>
<proteinExistence type="predicted"/>
<name>A0A0R3PN59_ANGCS</name>
<reference evidence="1 2" key="2">
    <citation type="submission" date="2018-11" db="EMBL/GenBank/DDBJ databases">
        <authorList>
            <consortium name="Pathogen Informatics"/>
        </authorList>
    </citation>
    <scope>NUCLEOTIDE SEQUENCE [LARGE SCALE GENOMIC DNA]</scope>
    <source>
        <strain evidence="1 2">Costa Rica</strain>
    </source>
</reference>
<dbReference type="Proteomes" id="UP000267027">
    <property type="component" value="Unassembled WGS sequence"/>
</dbReference>